<dbReference type="InterPro" id="IPR036179">
    <property type="entry name" value="Ig-like_dom_sf"/>
</dbReference>
<dbReference type="GO" id="GO:0006955">
    <property type="term" value="P:immune response"/>
    <property type="evidence" value="ECO:0007669"/>
    <property type="project" value="TreeGrafter"/>
</dbReference>
<evidence type="ECO:0000259" key="5">
    <source>
        <dbReference type="PROSITE" id="PS50835"/>
    </source>
</evidence>
<reference evidence="6" key="1">
    <citation type="submission" date="2023-09" db="UniProtKB">
        <authorList>
            <consortium name="Ensembl"/>
        </authorList>
    </citation>
    <scope>IDENTIFICATION</scope>
</reference>
<dbReference type="FunFam" id="3.30.500.10:FF:000001">
    <property type="entry name" value="H-2 class I histocompatibility antigen, alpha chain"/>
    <property type="match status" value="1"/>
</dbReference>
<dbReference type="STRING" id="303518.ENSPNYP00000013377"/>
<dbReference type="Pfam" id="PF00129">
    <property type="entry name" value="MHC_I"/>
    <property type="match status" value="1"/>
</dbReference>
<evidence type="ECO:0000256" key="4">
    <source>
        <dbReference type="SAM" id="SignalP"/>
    </source>
</evidence>
<proteinExistence type="inferred from homology"/>
<dbReference type="Gene3D" id="2.60.40.10">
    <property type="entry name" value="Immunoglobulins"/>
    <property type="match status" value="1"/>
</dbReference>
<sequence>VTMKLFIFLLLLEIHVTRSLRYFYTSSSGVSNFPEFVAVGLVDDVQMIHYDSNTEKAEFKQQWMEKHSLSTALRADAFVHDTLSNVGLCVMGTQSLSETARQRQQDQDHVKVMMYGCEWEDETAEVNGYHQYGYDGEDFLLFDLRTETWIAPVMQAVITKHEWNSDRSLSGDLRNYHTKLCPEWLKKYVNYGRSSLMRTELPSVSLLQKSSSSPVTCHATGFYPDRAEMVWRKDGAELHEGVDPGEILTNHDGTFQMSVDLDLSSAIHEDWSRYICVFQLFGVNEDIVTKLDKAAIRTNEGKIGKRNELQNVNVLVSGSSVVPAGVVVRIMGILLLLTVCFSAVFIWRRKYKGEKYETHLPPTCCQHLDVYALII</sequence>
<feature type="signal peptide" evidence="4">
    <location>
        <begin position="1"/>
        <end position="19"/>
    </location>
</feature>
<name>A0A3B4FS25_9CICH</name>
<dbReference type="InterPro" id="IPR013783">
    <property type="entry name" value="Ig-like_fold"/>
</dbReference>
<organism evidence="6">
    <name type="scientific">Pundamilia nyererei</name>
    <dbReference type="NCBI Taxonomy" id="303518"/>
    <lineage>
        <taxon>Eukaryota</taxon>
        <taxon>Metazoa</taxon>
        <taxon>Chordata</taxon>
        <taxon>Craniata</taxon>
        <taxon>Vertebrata</taxon>
        <taxon>Euteleostomi</taxon>
        <taxon>Actinopterygii</taxon>
        <taxon>Neopterygii</taxon>
        <taxon>Teleostei</taxon>
        <taxon>Neoteleostei</taxon>
        <taxon>Acanthomorphata</taxon>
        <taxon>Ovalentaria</taxon>
        <taxon>Cichlomorphae</taxon>
        <taxon>Cichliformes</taxon>
        <taxon>Cichlidae</taxon>
        <taxon>African cichlids</taxon>
        <taxon>Pseudocrenilabrinae</taxon>
        <taxon>Haplochromini</taxon>
        <taxon>Pundamilia</taxon>
    </lineage>
</organism>
<dbReference type="InterPro" id="IPR050208">
    <property type="entry name" value="MHC_class-I_related"/>
</dbReference>
<dbReference type="SUPFAM" id="SSF48726">
    <property type="entry name" value="Immunoglobulin"/>
    <property type="match status" value="1"/>
</dbReference>
<dbReference type="InterPro" id="IPR011161">
    <property type="entry name" value="MHC_I-like_Ag-recog"/>
</dbReference>
<protein>
    <submittedName>
        <fullName evidence="6">Major histocompatibility complex class I-related gene protein-like</fullName>
    </submittedName>
</protein>
<keyword evidence="4" id="KW-0732">Signal</keyword>
<keyword evidence="1" id="KW-0325">Glycoprotein</keyword>
<feature type="chain" id="PRO_5017483424" evidence="4">
    <location>
        <begin position="20"/>
        <end position="375"/>
    </location>
</feature>
<dbReference type="Gene3D" id="3.30.500.10">
    <property type="entry name" value="MHC class I-like antigen recognition-like"/>
    <property type="match status" value="1"/>
</dbReference>
<evidence type="ECO:0000256" key="1">
    <source>
        <dbReference type="ARBA" id="ARBA00023180"/>
    </source>
</evidence>
<dbReference type="FunFam" id="2.60.40.10:FF:000943">
    <property type="entry name" value="Classical MHC class I molecule, alpha-chain"/>
    <property type="match status" value="1"/>
</dbReference>
<keyword evidence="3" id="KW-1133">Transmembrane helix</keyword>
<evidence type="ECO:0000313" key="6">
    <source>
        <dbReference type="Ensembl" id="ENSPNYP00000013377.1"/>
    </source>
</evidence>
<dbReference type="PROSITE" id="PS50835">
    <property type="entry name" value="IG_LIKE"/>
    <property type="match status" value="1"/>
</dbReference>
<keyword evidence="3" id="KW-0812">Transmembrane</keyword>
<dbReference type="InterPro" id="IPR011162">
    <property type="entry name" value="MHC_I/II-like_Ag-recog"/>
</dbReference>
<dbReference type="AlphaFoldDB" id="A0A3B4FS25"/>
<dbReference type="PRINTS" id="PR01638">
    <property type="entry name" value="MHCCLASSI"/>
</dbReference>
<dbReference type="PANTHER" id="PTHR16675:SF237">
    <property type="entry name" value="MHC CLASS I ANTIGEN TRANSCRIPT VARIANT 1-RELATED"/>
    <property type="match status" value="1"/>
</dbReference>
<dbReference type="InterPro" id="IPR001039">
    <property type="entry name" value="MHC_I_a_a1/a2"/>
</dbReference>
<dbReference type="PANTHER" id="PTHR16675">
    <property type="entry name" value="MHC CLASS I-RELATED"/>
    <property type="match status" value="1"/>
</dbReference>
<dbReference type="InterPro" id="IPR003597">
    <property type="entry name" value="Ig_C1-set"/>
</dbReference>
<evidence type="ECO:0000256" key="3">
    <source>
        <dbReference type="SAM" id="Phobius"/>
    </source>
</evidence>
<feature type="domain" description="Ig-like" evidence="5">
    <location>
        <begin position="202"/>
        <end position="276"/>
    </location>
</feature>
<accession>A0A3B4FS25</accession>
<dbReference type="InterPro" id="IPR037055">
    <property type="entry name" value="MHC_I-like_Ag-recog_sf"/>
</dbReference>
<dbReference type="GO" id="GO:0009897">
    <property type="term" value="C:external side of plasma membrane"/>
    <property type="evidence" value="ECO:0007669"/>
    <property type="project" value="TreeGrafter"/>
</dbReference>
<feature type="transmembrane region" description="Helical" evidence="3">
    <location>
        <begin position="326"/>
        <end position="347"/>
    </location>
</feature>
<dbReference type="SUPFAM" id="SSF54452">
    <property type="entry name" value="MHC antigen-recognition domain"/>
    <property type="match status" value="1"/>
</dbReference>
<keyword evidence="3" id="KW-0472">Membrane</keyword>
<dbReference type="InterPro" id="IPR007110">
    <property type="entry name" value="Ig-like_dom"/>
</dbReference>
<comment type="similarity">
    <text evidence="2">Belongs to the MHC class I family.</text>
</comment>
<dbReference type="Pfam" id="PF07654">
    <property type="entry name" value="C1-set"/>
    <property type="match status" value="1"/>
</dbReference>
<dbReference type="GO" id="GO:0005615">
    <property type="term" value="C:extracellular space"/>
    <property type="evidence" value="ECO:0007669"/>
    <property type="project" value="TreeGrafter"/>
</dbReference>
<evidence type="ECO:0000256" key="2">
    <source>
        <dbReference type="RuleBase" id="RU004439"/>
    </source>
</evidence>
<dbReference type="GeneTree" id="ENSGT01120000271828"/>
<dbReference type="SMART" id="SM00407">
    <property type="entry name" value="IGc1"/>
    <property type="match status" value="1"/>
</dbReference>
<dbReference type="Ensembl" id="ENSPNYT00000013705.1">
    <property type="protein sequence ID" value="ENSPNYP00000013377.1"/>
    <property type="gene ID" value="ENSPNYG00000009779.1"/>
</dbReference>